<name>A0A8J5SFZ1_ZIZPA</name>
<evidence type="ECO:0000256" key="1">
    <source>
        <dbReference type="SAM" id="MobiDB-lite"/>
    </source>
</evidence>
<feature type="region of interest" description="Disordered" evidence="1">
    <location>
        <begin position="30"/>
        <end position="49"/>
    </location>
</feature>
<dbReference type="AlphaFoldDB" id="A0A8J5SFZ1"/>
<evidence type="ECO:0000313" key="2">
    <source>
        <dbReference type="EMBL" id="KAG8057186.1"/>
    </source>
</evidence>
<evidence type="ECO:0000313" key="3">
    <source>
        <dbReference type="Proteomes" id="UP000729402"/>
    </source>
</evidence>
<sequence length="156" mass="16890">MAARRHFSPFLASSHPFVVVPLDRLPREERGLRRCGPGSGHGGERRTTRARLRKATTARMVGARVVKGGDKNRAPMLAAPPERHRTPAACRTLASRRPPAPGSRRRSPAALRLFPLCQSIVGLPSLAVTQPPASCPRYRSRAKPPPEPVAASSEPC</sequence>
<keyword evidence="3" id="KW-1185">Reference proteome</keyword>
<feature type="region of interest" description="Disordered" evidence="1">
    <location>
        <begin position="127"/>
        <end position="156"/>
    </location>
</feature>
<dbReference type="EMBL" id="JAAALK010000287">
    <property type="protein sequence ID" value="KAG8057186.1"/>
    <property type="molecule type" value="Genomic_DNA"/>
</dbReference>
<comment type="caution">
    <text evidence="2">The sequence shown here is derived from an EMBL/GenBank/DDBJ whole genome shotgun (WGS) entry which is preliminary data.</text>
</comment>
<feature type="region of interest" description="Disordered" evidence="1">
    <location>
        <begin position="65"/>
        <end position="107"/>
    </location>
</feature>
<dbReference type="Proteomes" id="UP000729402">
    <property type="component" value="Unassembled WGS sequence"/>
</dbReference>
<gene>
    <name evidence="2" type="ORF">GUJ93_ZPchr0002g25581</name>
</gene>
<proteinExistence type="predicted"/>
<reference evidence="2" key="2">
    <citation type="submission" date="2021-02" db="EMBL/GenBank/DDBJ databases">
        <authorList>
            <person name="Kimball J.A."/>
            <person name="Haas M.W."/>
            <person name="Macchietto M."/>
            <person name="Kono T."/>
            <person name="Duquette J."/>
            <person name="Shao M."/>
        </authorList>
    </citation>
    <scope>NUCLEOTIDE SEQUENCE</scope>
    <source>
        <tissue evidence="2">Fresh leaf tissue</tissue>
    </source>
</reference>
<protein>
    <submittedName>
        <fullName evidence="2">Uncharacterized protein</fullName>
    </submittedName>
</protein>
<organism evidence="2 3">
    <name type="scientific">Zizania palustris</name>
    <name type="common">Northern wild rice</name>
    <dbReference type="NCBI Taxonomy" id="103762"/>
    <lineage>
        <taxon>Eukaryota</taxon>
        <taxon>Viridiplantae</taxon>
        <taxon>Streptophyta</taxon>
        <taxon>Embryophyta</taxon>
        <taxon>Tracheophyta</taxon>
        <taxon>Spermatophyta</taxon>
        <taxon>Magnoliopsida</taxon>
        <taxon>Liliopsida</taxon>
        <taxon>Poales</taxon>
        <taxon>Poaceae</taxon>
        <taxon>BOP clade</taxon>
        <taxon>Oryzoideae</taxon>
        <taxon>Oryzeae</taxon>
        <taxon>Zizaniinae</taxon>
        <taxon>Zizania</taxon>
    </lineage>
</organism>
<accession>A0A8J5SFZ1</accession>
<reference evidence="2" key="1">
    <citation type="journal article" date="2021" name="bioRxiv">
        <title>Whole Genome Assembly and Annotation of Northern Wild Rice, Zizania palustris L., Supports a Whole Genome Duplication in the Zizania Genus.</title>
        <authorList>
            <person name="Haas M."/>
            <person name="Kono T."/>
            <person name="Macchietto M."/>
            <person name="Millas R."/>
            <person name="McGilp L."/>
            <person name="Shao M."/>
            <person name="Duquette J."/>
            <person name="Hirsch C.N."/>
            <person name="Kimball J."/>
        </authorList>
    </citation>
    <scope>NUCLEOTIDE SEQUENCE</scope>
    <source>
        <tissue evidence="2">Fresh leaf tissue</tissue>
    </source>
</reference>